<feature type="transmembrane region" description="Helical" evidence="8">
    <location>
        <begin position="12"/>
        <end position="35"/>
    </location>
</feature>
<keyword evidence="4" id="KW-0808">Transferase</keyword>
<dbReference type="SUPFAM" id="SSF158472">
    <property type="entry name" value="HAMP domain-like"/>
    <property type="match status" value="1"/>
</dbReference>
<comment type="subcellular location">
    <subcellularLocation>
        <location evidence="1">Cell membrane</location>
        <topology evidence="1">Multi-pass membrane protein</topology>
    </subcellularLocation>
</comment>
<dbReference type="PANTHER" id="PTHR34220">
    <property type="entry name" value="SENSOR HISTIDINE KINASE YPDA"/>
    <property type="match status" value="1"/>
</dbReference>
<evidence type="ECO:0000256" key="7">
    <source>
        <dbReference type="SAM" id="Coils"/>
    </source>
</evidence>
<protein>
    <recommendedName>
        <fullName evidence="9">HAMP domain-containing protein</fullName>
    </recommendedName>
</protein>
<dbReference type="InterPro" id="IPR010559">
    <property type="entry name" value="Sig_transdc_His_kin_internal"/>
</dbReference>
<dbReference type="PROSITE" id="PS50885">
    <property type="entry name" value="HAMP"/>
    <property type="match status" value="1"/>
</dbReference>
<dbReference type="InterPro" id="IPR003594">
    <property type="entry name" value="HATPase_dom"/>
</dbReference>
<keyword evidence="8" id="KW-0812">Transmembrane</keyword>
<keyword evidence="3" id="KW-0597">Phosphoprotein</keyword>
<organism evidence="10 11">
    <name type="scientific">Paenibacillus elgii</name>
    <dbReference type="NCBI Taxonomy" id="189691"/>
    <lineage>
        <taxon>Bacteria</taxon>
        <taxon>Bacillati</taxon>
        <taxon>Bacillota</taxon>
        <taxon>Bacilli</taxon>
        <taxon>Bacillales</taxon>
        <taxon>Paenibacillaceae</taxon>
        <taxon>Paenibacillus</taxon>
    </lineage>
</organism>
<dbReference type="SUPFAM" id="SSF55874">
    <property type="entry name" value="ATPase domain of HSP90 chaperone/DNA topoisomerase II/histidine kinase"/>
    <property type="match status" value="1"/>
</dbReference>
<dbReference type="Pfam" id="PF06580">
    <property type="entry name" value="His_kinase"/>
    <property type="match status" value="1"/>
</dbReference>
<keyword evidence="11" id="KW-1185">Reference proteome</keyword>
<dbReference type="CDD" id="cd06225">
    <property type="entry name" value="HAMP"/>
    <property type="match status" value="1"/>
</dbReference>
<dbReference type="OrthoDB" id="2770831at2"/>
<sequence length="567" mass="64910">MNSMFQFSYYRRIQLSFLILILLPIVIVSVFLLSMTRDAVMDKIRLTNQSVVDVMAKDITKTIDDLTYASNFFIQDPSARAQLRSFTDTQQIGSFADYQRQQHIQDFFGLVLAKTLNTDIRMFLVNGKGFIIPSSDPDQLAPFRQHWEQLRSQVDLDTPKRLQWLSRVQTEGGKGEPVYYAARVIRDPADNAYLATLYIGITNPYFEKLFRQAASGTFALYDEEGRLIAGDASVRFGGGSASDQTLRSEAVLSKTGWKMIYETSDQEVTGQIYKIFYIAMLFVVPFFALFFIVSLLLAKRLHRPIQKLDFMAKQFSQGNRLIRFQGKGKDEIAQLGQTWNRMLDEIEQLITNIEQEQEQKRVIELQALFAQIRPHFLINTLNSIKCSLILGGDLRHSRQIDSLMSLLRAYMKVNEPTSLAAECKLLEHYMDIMRLRNELHVELKVTLAPEAAEFEVPKLLLQPIVENALLHGFVEKLDDAKIDIEAERLDSRLEIRVTDNGEGMPDEEREALNRMLEGPETDKPQTYRRVGLINVLQRLRLTYGPDATMKLRANPSGGLTVILNMRA</sequence>
<dbReference type="eggNOG" id="COG2972">
    <property type="taxonomic scope" value="Bacteria"/>
</dbReference>
<feature type="domain" description="HAMP" evidence="9">
    <location>
        <begin position="299"/>
        <end position="351"/>
    </location>
</feature>
<feature type="coiled-coil region" evidence="7">
    <location>
        <begin position="339"/>
        <end position="366"/>
    </location>
</feature>
<dbReference type="Proteomes" id="UP000076563">
    <property type="component" value="Unassembled WGS sequence"/>
</dbReference>
<dbReference type="InterPro" id="IPR036890">
    <property type="entry name" value="HATPase_C_sf"/>
</dbReference>
<feature type="transmembrane region" description="Helical" evidence="8">
    <location>
        <begin position="275"/>
        <end position="298"/>
    </location>
</feature>
<dbReference type="SMART" id="SM00304">
    <property type="entry name" value="HAMP"/>
    <property type="match status" value="1"/>
</dbReference>
<evidence type="ECO:0000256" key="6">
    <source>
        <dbReference type="ARBA" id="ARBA00023136"/>
    </source>
</evidence>
<dbReference type="RefSeq" id="WP_063182582.1">
    <property type="nucleotide sequence ID" value="NZ_LQRA01000055.1"/>
</dbReference>
<keyword evidence="8" id="KW-1133">Transmembrane helix</keyword>
<evidence type="ECO:0000256" key="8">
    <source>
        <dbReference type="SAM" id="Phobius"/>
    </source>
</evidence>
<evidence type="ECO:0000256" key="3">
    <source>
        <dbReference type="ARBA" id="ARBA00022553"/>
    </source>
</evidence>
<dbReference type="GO" id="GO:0005886">
    <property type="term" value="C:plasma membrane"/>
    <property type="evidence" value="ECO:0007669"/>
    <property type="project" value="UniProtKB-SubCell"/>
</dbReference>
<reference evidence="11" key="1">
    <citation type="submission" date="2016-01" db="EMBL/GenBank/DDBJ databases">
        <title>Draft genome of Chromobacterium sp. F49.</title>
        <authorList>
            <person name="Hong K.W."/>
        </authorList>
    </citation>
    <scope>NUCLEOTIDE SEQUENCE [LARGE SCALE GENOMIC DNA]</scope>
    <source>
        <strain evidence="11">M63</strain>
    </source>
</reference>
<dbReference type="Gene3D" id="3.30.565.10">
    <property type="entry name" value="Histidine kinase-like ATPase, C-terminal domain"/>
    <property type="match status" value="1"/>
</dbReference>
<dbReference type="EMBL" id="LQRA01000055">
    <property type="protein sequence ID" value="KZE78495.1"/>
    <property type="molecule type" value="Genomic_DNA"/>
</dbReference>
<evidence type="ECO:0000256" key="5">
    <source>
        <dbReference type="ARBA" id="ARBA00022777"/>
    </source>
</evidence>
<evidence type="ECO:0000259" key="9">
    <source>
        <dbReference type="PROSITE" id="PS50885"/>
    </source>
</evidence>
<keyword evidence="7" id="KW-0175">Coiled coil</keyword>
<dbReference type="GO" id="GO:0000155">
    <property type="term" value="F:phosphorelay sensor kinase activity"/>
    <property type="evidence" value="ECO:0007669"/>
    <property type="project" value="InterPro"/>
</dbReference>
<keyword evidence="5" id="KW-0418">Kinase</keyword>
<evidence type="ECO:0000256" key="1">
    <source>
        <dbReference type="ARBA" id="ARBA00004651"/>
    </source>
</evidence>
<gene>
    <name evidence="10" type="ORF">AV654_01690</name>
</gene>
<dbReference type="Pfam" id="PF00672">
    <property type="entry name" value="HAMP"/>
    <property type="match status" value="1"/>
</dbReference>
<keyword evidence="2" id="KW-1003">Cell membrane</keyword>
<dbReference type="PANTHER" id="PTHR34220:SF7">
    <property type="entry name" value="SENSOR HISTIDINE KINASE YPDA"/>
    <property type="match status" value="1"/>
</dbReference>
<keyword evidence="6 8" id="KW-0472">Membrane</keyword>
<evidence type="ECO:0000313" key="11">
    <source>
        <dbReference type="Proteomes" id="UP000076563"/>
    </source>
</evidence>
<dbReference type="AlphaFoldDB" id="A0A161SD60"/>
<dbReference type="STRING" id="1007103.GCA_000213315_06288"/>
<accession>A0A161SD60</accession>
<proteinExistence type="predicted"/>
<comment type="caution">
    <text evidence="10">The sequence shown here is derived from an EMBL/GenBank/DDBJ whole genome shotgun (WGS) entry which is preliminary data.</text>
</comment>
<dbReference type="InterPro" id="IPR003660">
    <property type="entry name" value="HAMP_dom"/>
</dbReference>
<dbReference type="InterPro" id="IPR050640">
    <property type="entry name" value="Bact_2-comp_sensor_kinase"/>
</dbReference>
<name>A0A161SD60_9BACL</name>
<evidence type="ECO:0000256" key="4">
    <source>
        <dbReference type="ARBA" id="ARBA00022679"/>
    </source>
</evidence>
<evidence type="ECO:0000256" key="2">
    <source>
        <dbReference type="ARBA" id="ARBA00022475"/>
    </source>
</evidence>
<dbReference type="Gene3D" id="6.10.340.10">
    <property type="match status" value="1"/>
</dbReference>
<dbReference type="Pfam" id="PF02518">
    <property type="entry name" value="HATPase_c"/>
    <property type="match status" value="1"/>
</dbReference>
<evidence type="ECO:0000313" key="10">
    <source>
        <dbReference type="EMBL" id="KZE78495.1"/>
    </source>
</evidence>